<dbReference type="CDD" id="cd03257">
    <property type="entry name" value="ABC_NikE_OppD_transporters"/>
    <property type="match status" value="1"/>
</dbReference>
<proteinExistence type="inferred from homology"/>
<dbReference type="PANTHER" id="PTHR43297:SF2">
    <property type="entry name" value="DIPEPTIDE TRANSPORT ATP-BINDING PROTEIN DPPD"/>
    <property type="match status" value="1"/>
</dbReference>
<keyword evidence="10" id="KW-1185">Reference proteome</keyword>
<comment type="caution">
    <text evidence="9">The sequence shown here is derived from an EMBL/GenBank/DDBJ whole genome shotgun (WGS) entry which is preliminary data.</text>
</comment>
<reference evidence="9 10" key="1">
    <citation type="submission" date="2013-11" db="EMBL/GenBank/DDBJ databases">
        <title>Metagenomic analysis of a methanogenic consortium involved in long chain n-alkane degradation.</title>
        <authorList>
            <person name="Davidova I.A."/>
            <person name="Callaghan A.V."/>
            <person name="Wawrik B."/>
            <person name="Pruitt S."/>
            <person name="Marks C."/>
            <person name="Duncan K.E."/>
            <person name="Suflita J.M."/>
        </authorList>
    </citation>
    <scope>NUCLEOTIDE SEQUENCE [LARGE SCALE GENOMIC DNA]</scope>
    <source>
        <strain evidence="9 10">SPR</strain>
    </source>
</reference>
<evidence type="ECO:0000256" key="5">
    <source>
        <dbReference type="ARBA" id="ARBA00022741"/>
    </source>
</evidence>
<evidence type="ECO:0000313" key="10">
    <source>
        <dbReference type="Proteomes" id="UP000032233"/>
    </source>
</evidence>
<dbReference type="InParanoid" id="A0A0D2GDX3"/>
<keyword evidence="5" id="KW-0547">Nucleotide-binding</keyword>
<dbReference type="GO" id="GO:0016887">
    <property type="term" value="F:ATP hydrolysis activity"/>
    <property type="evidence" value="ECO:0007669"/>
    <property type="project" value="InterPro"/>
</dbReference>
<evidence type="ECO:0000256" key="1">
    <source>
        <dbReference type="ARBA" id="ARBA00004417"/>
    </source>
</evidence>
<feature type="domain" description="ABC transporter" evidence="8">
    <location>
        <begin position="6"/>
        <end position="256"/>
    </location>
</feature>
<evidence type="ECO:0000256" key="2">
    <source>
        <dbReference type="ARBA" id="ARBA00005417"/>
    </source>
</evidence>
<dbReference type="STRING" id="1429043.X474_14700"/>
<dbReference type="Pfam" id="PF08352">
    <property type="entry name" value="oligo_HPY"/>
    <property type="match status" value="1"/>
</dbReference>
<accession>A0A0D2GDX3</accession>
<dbReference type="GO" id="GO:0015833">
    <property type="term" value="P:peptide transport"/>
    <property type="evidence" value="ECO:0007669"/>
    <property type="project" value="InterPro"/>
</dbReference>
<dbReference type="SMART" id="SM00382">
    <property type="entry name" value="AAA"/>
    <property type="match status" value="1"/>
</dbReference>
<dbReference type="GO" id="GO:0005886">
    <property type="term" value="C:plasma membrane"/>
    <property type="evidence" value="ECO:0007669"/>
    <property type="project" value="UniProtKB-SubCell"/>
</dbReference>
<evidence type="ECO:0000256" key="4">
    <source>
        <dbReference type="ARBA" id="ARBA00022475"/>
    </source>
</evidence>
<dbReference type="InterPro" id="IPR003593">
    <property type="entry name" value="AAA+_ATPase"/>
</dbReference>
<dbReference type="InterPro" id="IPR003439">
    <property type="entry name" value="ABC_transporter-like_ATP-bd"/>
</dbReference>
<dbReference type="RefSeq" id="WP_044349543.1">
    <property type="nucleotide sequence ID" value="NZ_AZAC01000017.1"/>
</dbReference>
<keyword evidence="6" id="KW-0067">ATP-binding</keyword>
<dbReference type="SUPFAM" id="SSF52540">
    <property type="entry name" value="P-loop containing nucleoside triphosphate hydrolases"/>
    <property type="match status" value="1"/>
</dbReference>
<dbReference type="InterPro" id="IPR050388">
    <property type="entry name" value="ABC_Ni/Peptide_Import"/>
</dbReference>
<name>A0A0D2GDX3_9BACT</name>
<keyword evidence="4" id="KW-1003">Cell membrane</keyword>
<dbReference type="PROSITE" id="PS50893">
    <property type="entry name" value="ABC_TRANSPORTER_2"/>
    <property type="match status" value="1"/>
</dbReference>
<dbReference type="InterPro" id="IPR017871">
    <property type="entry name" value="ABC_transporter-like_CS"/>
</dbReference>
<dbReference type="PANTHER" id="PTHR43297">
    <property type="entry name" value="OLIGOPEPTIDE TRANSPORT ATP-BINDING PROTEIN APPD"/>
    <property type="match status" value="1"/>
</dbReference>
<dbReference type="InterPro" id="IPR013563">
    <property type="entry name" value="Oligopep_ABC_C"/>
</dbReference>
<dbReference type="AlphaFoldDB" id="A0A0D2GDX3"/>
<dbReference type="Pfam" id="PF00005">
    <property type="entry name" value="ABC_tran"/>
    <property type="match status" value="1"/>
</dbReference>
<evidence type="ECO:0000313" key="9">
    <source>
        <dbReference type="EMBL" id="KIX13187.1"/>
    </source>
</evidence>
<evidence type="ECO:0000256" key="6">
    <source>
        <dbReference type="ARBA" id="ARBA00022840"/>
    </source>
</evidence>
<organism evidence="9 10">
    <name type="scientific">Dethiosulfatarculus sandiegensis</name>
    <dbReference type="NCBI Taxonomy" id="1429043"/>
    <lineage>
        <taxon>Bacteria</taxon>
        <taxon>Pseudomonadati</taxon>
        <taxon>Thermodesulfobacteriota</taxon>
        <taxon>Desulfarculia</taxon>
        <taxon>Desulfarculales</taxon>
        <taxon>Desulfarculaceae</taxon>
        <taxon>Dethiosulfatarculus</taxon>
    </lineage>
</organism>
<dbReference type="OrthoDB" id="9809450at2"/>
<dbReference type="EMBL" id="AZAC01000017">
    <property type="protein sequence ID" value="KIX13187.1"/>
    <property type="molecule type" value="Genomic_DNA"/>
</dbReference>
<evidence type="ECO:0000256" key="7">
    <source>
        <dbReference type="ARBA" id="ARBA00023136"/>
    </source>
</evidence>
<dbReference type="GO" id="GO:0005524">
    <property type="term" value="F:ATP binding"/>
    <property type="evidence" value="ECO:0007669"/>
    <property type="project" value="UniProtKB-KW"/>
</dbReference>
<dbReference type="Proteomes" id="UP000032233">
    <property type="component" value="Unassembled WGS sequence"/>
</dbReference>
<dbReference type="NCBIfam" id="TIGR01727">
    <property type="entry name" value="oligo_HPY"/>
    <property type="match status" value="1"/>
</dbReference>
<dbReference type="Gene3D" id="3.40.50.300">
    <property type="entry name" value="P-loop containing nucleotide triphosphate hydrolases"/>
    <property type="match status" value="1"/>
</dbReference>
<comment type="similarity">
    <text evidence="2">Belongs to the ABC transporter superfamily.</text>
</comment>
<gene>
    <name evidence="9" type="ORF">X474_14700</name>
</gene>
<dbReference type="InterPro" id="IPR027417">
    <property type="entry name" value="P-loop_NTPase"/>
</dbReference>
<protein>
    <submittedName>
        <fullName evidence="9">Peptide ABC transporter substrate-binding protein</fullName>
    </submittedName>
</protein>
<evidence type="ECO:0000256" key="3">
    <source>
        <dbReference type="ARBA" id="ARBA00022448"/>
    </source>
</evidence>
<comment type="subcellular location">
    <subcellularLocation>
        <location evidence="1">Cell inner membrane</location>
        <topology evidence="1">Peripheral membrane protein</topology>
    </subcellularLocation>
</comment>
<keyword evidence="3" id="KW-0813">Transport</keyword>
<sequence>MGESLLEIKNLVTSFPWPEGELKAVDGLDLNIRPAQILGLVGESGCGKSMTALSILGLVPSPGRVSRGSIKFKGEELLGASTERLQKIRGAEISMIFQEPMTSLNPVFTVGRQISELILAHRKMDKKKAWELTVESLAQVGIADPENRAGAYPHQLSGGMRQRVVIAMALALKPALIIADEPTTALDVTIQAQILGLMESLQQKTQSAFLLITHNLAVVAKMAHRVAVMYTGRLVEQADVTELFDHPLHPYTKGLMACLPSRSQELGVDLPTIPGVVPPLDALPKGCNFSDRCPEAFSLCREAEPALVEVSSGHMVRCFLHHKEVRKKRKAAA</sequence>
<dbReference type="PROSITE" id="PS00211">
    <property type="entry name" value="ABC_TRANSPORTER_1"/>
    <property type="match status" value="1"/>
</dbReference>
<evidence type="ECO:0000259" key="8">
    <source>
        <dbReference type="PROSITE" id="PS50893"/>
    </source>
</evidence>
<keyword evidence="7" id="KW-0472">Membrane</keyword>
<dbReference type="FunFam" id="3.40.50.300:FF:000016">
    <property type="entry name" value="Oligopeptide ABC transporter ATP-binding component"/>
    <property type="match status" value="1"/>
</dbReference>